<proteinExistence type="predicted"/>
<evidence type="ECO:0000313" key="2">
    <source>
        <dbReference type="EMBL" id="JAD36653.1"/>
    </source>
</evidence>
<dbReference type="EMBL" id="GBRH01261242">
    <property type="protein sequence ID" value="JAD36653.1"/>
    <property type="molecule type" value="Transcribed_RNA"/>
</dbReference>
<accession>A0A0A8ZG83</accession>
<sequence>MAAESGETGGGSGEPAVGTAKEGPDPVHRWCWLDGARRAAGMLCDGGRRLQGHRVTAGSNLGAVGVRPREAGGSR</sequence>
<reference evidence="2" key="2">
    <citation type="journal article" date="2015" name="Data Brief">
        <title>Shoot transcriptome of the giant reed, Arundo donax.</title>
        <authorList>
            <person name="Barrero R.A."/>
            <person name="Guerrero F.D."/>
            <person name="Moolhuijzen P."/>
            <person name="Goolsby J.A."/>
            <person name="Tidwell J."/>
            <person name="Bellgard S.E."/>
            <person name="Bellgard M.I."/>
        </authorList>
    </citation>
    <scope>NUCLEOTIDE SEQUENCE</scope>
    <source>
        <tissue evidence="2">Shoot tissue taken approximately 20 cm above the soil surface</tissue>
    </source>
</reference>
<feature type="region of interest" description="Disordered" evidence="1">
    <location>
        <begin position="1"/>
        <end position="27"/>
    </location>
</feature>
<evidence type="ECO:0000256" key="1">
    <source>
        <dbReference type="SAM" id="MobiDB-lite"/>
    </source>
</evidence>
<protein>
    <submittedName>
        <fullName evidence="2">Uncharacterized protein</fullName>
    </submittedName>
</protein>
<organism evidence="2">
    <name type="scientific">Arundo donax</name>
    <name type="common">Giant reed</name>
    <name type="synonym">Donax arundinaceus</name>
    <dbReference type="NCBI Taxonomy" id="35708"/>
    <lineage>
        <taxon>Eukaryota</taxon>
        <taxon>Viridiplantae</taxon>
        <taxon>Streptophyta</taxon>
        <taxon>Embryophyta</taxon>
        <taxon>Tracheophyta</taxon>
        <taxon>Spermatophyta</taxon>
        <taxon>Magnoliopsida</taxon>
        <taxon>Liliopsida</taxon>
        <taxon>Poales</taxon>
        <taxon>Poaceae</taxon>
        <taxon>PACMAD clade</taxon>
        <taxon>Arundinoideae</taxon>
        <taxon>Arundineae</taxon>
        <taxon>Arundo</taxon>
    </lineage>
</organism>
<reference evidence="2" key="1">
    <citation type="submission" date="2014-09" db="EMBL/GenBank/DDBJ databases">
        <authorList>
            <person name="Magalhaes I.L.F."/>
            <person name="Oliveira U."/>
            <person name="Santos F.R."/>
            <person name="Vidigal T.H.D.A."/>
            <person name="Brescovit A.D."/>
            <person name="Santos A.J."/>
        </authorList>
    </citation>
    <scope>NUCLEOTIDE SEQUENCE</scope>
    <source>
        <tissue evidence="2">Shoot tissue taken approximately 20 cm above the soil surface</tissue>
    </source>
</reference>
<dbReference type="AlphaFoldDB" id="A0A0A8ZG83"/>
<name>A0A0A8ZG83_ARUDO</name>